<dbReference type="WBParaSite" id="SCUD_0000403101-mRNA-1">
    <property type="protein sequence ID" value="SCUD_0000403101-mRNA-1"/>
    <property type="gene ID" value="SCUD_0000403101"/>
</dbReference>
<name>A0A183JMU7_9TREM</name>
<evidence type="ECO:0000313" key="1">
    <source>
        <dbReference type="EMBL" id="VDO86095.1"/>
    </source>
</evidence>
<proteinExistence type="predicted"/>
<sequence length="91" mass="10422">MQRQEMLIGLTCLSSNYELDDVLLDGLNSWLGSGQCLILRDFNSPTVDYKNLRTQLLENSFEYELVDAVITWTPVQHVKEATSYDPDFESS</sequence>
<dbReference type="EMBL" id="UZAK01004959">
    <property type="protein sequence ID" value="VDO86095.1"/>
    <property type="molecule type" value="Genomic_DNA"/>
</dbReference>
<dbReference type="AlphaFoldDB" id="A0A183JMU7"/>
<gene>
    <name evidence="1" type="ORF">SCUD_LOCUS4030</name>
</gene>
<reference evidence="1 2" key="2">
    <citation type="submission" date="2018-11" db="EMBL/GenBank/DDBJ databases">
        <authorList>
            <consortium name="Pathogen Informatics"/>
        </authorList>
    </citation>
    <scope>NUCLEOTIDE SEQUENCE [LARGE SCALE GENOMIC DNA]</scope>
    <source>
        <strain evidence="1">Dakar</strain>
        <strain evidence="2">Dakar, Senegal</strain>
    </source>
</reference>
<evidence type="ECO:0000313" key="2">
    <source>
        <dbReference type="Proteomes" id="UP000279833"/>
    </source>
</evidence>
<organism evidence="3">
    <name type="scientific">Schistosoma curassoni</name>
    <dbReference type="NCBI Taxonomy" id="6186"/>
    <lineage>
        <taxon>Eukaryota</taxon>
        <taxon>Metazoa</taxon>
        <taxon>Spiralia</taxon>
        <taxon>Lophotrochozoa</taxon>
        <taxon>Platyhelminthes</taxon>
        <taxon>Trematoda</taxon>
        <taxon>Digenea</taxon>
        <taxon>Strigeidida</taxon>
        <taxon>Schistosomatoidea</taxon>
        <taxon>Schistosomatidae</taxon>
        <taxon>Schistosoma</taxon>
    </lineage>
</organism>
<protein>
    <submittedName>
        <fullName evidence="3">DUF4277 domain-containing protein</fullName>
    </submittedName>
</protein>
<keyword evidence="2" id="KW-1185">Reference proteome</keyword>
<accession>A0A183JMU7</accession>
<reference evidence="3" key="1">
    <citation type="submission" date="2016-06" db="UniProtKB">
        <authorList>
            <consortium name="WormBaseParasite"/>
        </authorList>
    </citation>
    <scope>IDENTIFICATION</scope>
</reference>
<evidence type="ECO:0000313" key="3">
    <source>
        <dbReference type="WBParaSite" id="SCUD_0000403101-mRNA-1"/>
    </source>
</evidence>
<dbReference type="Proteomes" id="UP000279833">
    <property type="component" value="Unassembled WGS sequence"/>
</dbReference>